<name>A0A1G8QW83_9BACL</name>
<dbReference type="EMBL" id="FNDX01000011">
    <property type="protein sequence ID" value="SDJ08947.1"/>
    <property type="molecule type" value="Genomic_DNA"/>
</dbReference>
<dbReference type="GO" id="GO:0006633">
    <property type="term" value="P:fatty acid biosynthetic process"/>
    <property type="evidence" value="ECO:0007669"/>
    <property type="project" value="InterPro"/>
</dbReference>
<gene>
    <name evidence="5" type="ORF">SAMN05216192_111156</name>
</gene>
<evidence type="ECO:0000256" key="2">
    <source>
        <dbReference type="ARBA" id="ARBA00023315"/>
    </source>
</evidence>
<proteinExistence type="predicted"/>
<dbReference type="PANTHER" id="PTHR34069:SF2">
    <property type="entry name" value="BETA-KETOACYL-[ACYL-CARRIER-PROTEIN] SYNTHASE III"/>
    <property type="match status" value="1"/>
</dbReference>
<feature type="domain" description="Beta-ketoacyl-[acyl-carrier-protein] synthase III C-terminal" evidence="3">
    <location>
        <begin position="245"/>
        <end position="335"/>
    </location>
</feature>
<dbReference type="GO" id="GO:0004315">
    <property type="term" value="F:3-oxoacyl-[acyl-carrier-protein] synthase activity"/>
    <property type="evidence" value="ECO:0007669"/>
    <property type="project" value="InterPro"/>
</dbReference>
<dbReference type="InterPro" id="IPR016039">
    <property type="entry name" value="Thiolase-like"/>
</dbReference>
<sequence length="336" mass="37608">MEHTGDNIRICNAAYYHPQHVVDNDYYLEHFAALGKDIKRFLEMMGREHRYIIKDEHENALTMGYKAAQKALAGAGLAGEDLDMIVFASQTPEYTYPTNALLLHHRLGGKHRAITLDSNANCAGMVTAVEQASRYMQANRGIRYTLIVGSDYSSINCRTDDEITYPNFGDAAAAIILERTPEAPGFKDSIYYTDSAIWESITFPACGLSGIYREGITPDDIKLRWNPFDGSVCVEAAINDIKELLDRNGLTAEDISAYCLSQFSLKNIELIRKGLGLEAEAERFMYVGGEFGYTATSSPFIAFQRGVEDGRIRRGDHIIFWSVGAGWQIPTMLYQY</sequence>
<dbReference type="SUPFAM" id="SSF53901">
    <property type="entry name" value="Thiolase-like"/>
    <property type="match status" value="2"/>
</dbReference>
<evidence type="ECO:0000259" key="3">
    <source>
        <dbReference type="Pfam" id="PF08541"/>
    </source>
</evidence>
<dbReference type="CDD" id="cd00830">
    <property type="entry name" value="KAS_III"/>
    <property type="match status" value="1"/>
</dbReference>
<feature type="domain" description="Beta-ketoacyl-[acyl-carrier-protein] synthase III N-terminal" evidence="4">
    <location>
        <begin position="116"/>
        <end position="194"/>
    </location>
</feature>
<dbReference type="OrthoDB" id="1704808at2"/>
<protein>
    <submittedName>
        <fullName evidence="5">3-oxoacyl-[acyl-carrier-protein] synthase-3</fullName>
    </submittedName>
</protein>
<keyword evidence="6" id="KW-1185">Reference proteome</keyword>
<dbReference type="PANTHER" id="PTHR34069">
    <property type="entry name" value="3-OXOACYL-[ACYL-CARRIER-PROTEIN] SYNTHASE 3"/>
    <property type="match status" value="1"/>
</dbReference>
<accession>A0A1G8QW83</accession>
<dbReference type="InterPro" id="IPR013747">
    <property type="entry name" value="ACP_syn_III_C"/>
</dbReference>
<dbReference type="GO" id="GO:0044550">
    <property type="term" value="P:secondary metabolite biosynthetic process"/>
    <property type="evidence" value="ECO:0007669"/>
    <property type="project" value="TreeGrafter"/>
</dbReference>
<dbReference type="Pfam" id="PF08545">
    <property type="entry name" value="ACP_syn_III"/>
    <property type="match status" value="1"/>
</dbReference>
<dbReference type="RefSeq" id="WP_090714563.1">
    <property type="nucleotide sequence ID" value="NZ_CBCSKY010000009.1"/>
</dbReference>
<evidence type="ECO:0000256" key="1">
    <source>
        <dbReference type="ARBA" id="ARBA00022679"/>
    </source>
</evidence>
<dbReference type="Proteomes" id="UP000199050">
    <property type="component" value="Unassembled WGS sequence"/>
</dbReference>
<organism evidence="5 6">
    <name type="scientific">Paenibacillus typhae</name>
    <dbReference type="NCBI Taxonomy" id="1174501"/>
    <lineage>
        <taxon>Bacteria</taxon>
        <taxon>Bacillati</taxon>
        <taxon>Bacillota</taxon>
        <taxon>Bacilli</taxon>
        <taxon>Bacillales</taxon>
        <taxon>Paenibacillaceae</taxon>
        <taxon>Paenibacillus</taxon>
    </lineage>
</organism>
<dbReference type="Pfam" id="PF08541">
    <property type="entry name" value="ACP_syn_III_C"/>
    <property type="match status" value="1"/>
</dbReference>
<keyword evidence="1" id="KW-0808">Transferase</keyword>
<dbReference type="Gene3D" id="3.40.47.10">
    <property type="match status" value="1"/>
</dbReference>
<dbReference type="InterPro" id="IPR013751">
    <property type="entry name" value="ACP_syn_III_N"/>
</dbReference>
<dbReference type="AlphaFoldDB" id="A0A1G8QW83"/>
<dbReference type="STRING" id="1174501.SAMN05216192_111156"/>
<evidence type="ECO:0000259" key="4">
    <source>
        <dbReference type="Pfam" id="PF08545"/>
    </source>
</evidence>
<reference evidence="6" key="1">
    <citation type="submission" date="2016-10" db="EMBL/GenBank/DDBJ databases">
        <authorList>
            <person name="Varghese N."/>
            <person name="Submissions S."/>
        </authorList>
    </citation>
    <scope>NUCLEOTIDE SEQUENCE [LARGE SCALE GENOMIC DNA]</scope>
    <source>
        <strain evidence="6">CGMCC 1.11012</strain>
    </source>
</reference>
<evidence type="ECO:0000313" key="6">
    <source>
        <dbReference type="Proteomes" id="UP000199050"/>
    </source>
</evidence>
<keyword evidence="2" id="KW-0012">Acyltransferase</keyword>
<evidence type="ECO:0000313" key="5">
    <source>
        <dbReference type="EMBL" id="SDJ08947.1"/>
    </source>
</evidence>